<comment type="caution">
    <text evidence="2">The sequence shown here is derived from an EMBL/GenBank/DDBJ whole genome shotgun (WGS) entry which is preliminary data.</text>
</comment>
<dbReference type="Proteomes" id="UP001589718">
    <property type="component" value="Unassembled WGS sequence"/>
</dbReference>
<protein>
    <submittedName>
        <fullName evidence="2">VOC family protein</fullName>
    </submittedName>
</protein>
<evidence type="ECO:0000259" key="1">
    <source>
        <dbReference type="Pfam" id="PF18029"/>
    </source>
</evidence>
<gene>
    <name evidence="2" type="ORF">ACFFTU_09905</name>
</gene>
<dbReference type="PANTHER" id="PTHR35908">
    <property type="entry name" value="HYPOTHETICAL FUSION PROTEIN"/>
    <property type="match status" value="1"/>
</dbReference>
<proteinExistence type="predicted"/>
<dbReference type="InterPro" id="IPR041581">
    <property type="entry name" value="Glyoxalase_6"/>
</dbReference>
<dbReference type="SUPFAM" id="SSF54593">
    <property type="entry name" value="Glyoxalase/Bleomycin resistance protein/Dihydroxybiphenyl dioxygenase"/>
    <property type="match status" value="1"/>
</dbReference>
<evidence type="ECO:0000313" key="2">
    <source>
        <dbReference type="EMBL" id="MFB9520259.1"/>
    </source>
</evidence>
<keyword evidence="3" id="KW-1185">Reference proteome</keyword>
<dbReference type="Gene3D" id="3.10.180.10">
    <property type="entry name" value="2,3-Dihydroxybiphenyl 1,2-Dioxygenase, domain 1"/>
    <property type="match status" value="1"/>
</dbReference>
<dbReference type="InterPro" id="IPR029068">
    <property type="entry name" value="Glyas_Bleomycin-R_OHBP_Dase"/>
</dbReference>
<name>A0ABV5PAW2_STRCM</name>
<reference evidence="2 3" key="1">
    <citation type="submission" date="2024-09" db="EMBL/GenBank/DDBJ databases">
        <authorList>
            <person name="Sun Q."/>
            <person name="Mori K."/>
        </authorList>
    </citation>
    <scope>NUCLEOTIDE SEQUENCE [LARGE SCALE GENOMIC DNA]</scope>
    <source>
        <strain evidence="2 3">JCM 4362</strain>
    </source>
</reference>
<sequence length="166" mass="18034">MVTRIDLTLDCADAQLLRAFWKTALGYVDNPPPAPFRTTGEWFASLGLPEGESVEDGAWLCDPAGAGPRLSLLKVPEPKTAKNRLHIDVRIPGHGSAAERNARLAAEVVRLKEAGGSVLAEVEGRHVVMADPNTPDYQFWRTESSTEPGNPVRHRSRTGFLAVEPA</sequence>
<organism evidence="2 3">
    <name type="scientific">Streptomyces cremeus</name>
    <dbReference type="NCBI Taxonomy" id="66881"/>
    <lineage>
        <taxon>Bacteria</taxon>
        <taxon>Bacillati</taxon>
        <taxon>Actinomycetota</taxon>
        <taxon>Actinomycetes</taxon>
        <taxon>Kitasatosporales</taxon>
        <taxon>Streptomycetaceae</taxon>
        <taxon>Streptomyces</taxon>
    </lineage>
</organism>
<dbReference type="Pfam" id="PF18029">
    <property type="entry name" value="Glyoxalase_6"/>
    <property type="match status" value="1"/>
</dbReference>
<feature type="domain" description="Glyoxalase-like" evidence="1">
    <location>
        <begin position="7"/>
        <end position="133"/>
    </location>
</feature>
<accession>A0ABV5PAW2</accession>
<dbReference type="EMBL" id="JBHMCR010000005">
    <property type="protein sequence ID" value="MFB9520259.1"/>
    <property type="molecule type" value="Genomic_DNA"/>
</dbReference>
<evidence type="ECO:0000313" key="3">
    <source>
        <dbReference type="Proteomes" id="UP001589718"/>
    </source>
</evidence>
<dbReference type="RefSeq" id="WP_345227576.1">
    <property type="nucleotide sequence ID" value="NZ_BAAAXE010000014.1"/>
</dbReference>
<dbReference type="PANTHER" id="PTHR35908:SF1">
    <property type="entry name" value="CONSERVED PROTEIN"/>
    <property type="match status" value="1"/>
</dbReference>